<dbReference type="PROSITE" id="PS51039">
    <property type="entry name" value="ZF_AN1"/>
    <property type="match status" value="1"/>
</dbReference>
<dbReference type="STRING" id="1165861.A0A0L0VC52"/>
<dbReference type="GO" id="GO:0005737">
    <property type="term" value="C:cytoplasm"/>
    <property type="evidence" value="ECO:0007669"/>
    <property type="project" value="TreeGrafter"/>
</dbReference>
<protein>
    <recommendedName>
        <fullName evidence="5">AN1-type domain-containing protein</fullName>
    </recommendedName>
</protein>
<keyword evidence="1" id="KW-0479">Metal-binding</keyword>
<gene>
    <name evidence="6" type="ORF">PSTG_09871</name>
</gene>
<keyword evidence="7" id="KW-1185">Reference proteome</keyword>
<sequence length="266" mass="29601">MTDQNQQETSTEDDAFNSGTHCARADCHTLDFLPLVCPHCHLAFCSSHAHVFYHECSLPEVLRTVPLKEGGSISTGDPVCELINNHKPPATRTIKEDRNAKAKEILAARFPVAATKERKPTRPAKELSPALKLMMLKRQAVSGDPHKKDSAVSPLCRWYGRLGCVMPTSESQNLPWDEQRALLKDPKAIWFDKNTVVGKIFDIVITSFRTELLSHSHSCSTSDLQLFTIQSGNILQVITDQCSATWGDVVEDGEEVWISGRNFTLS</sequence>
<evidence type="ECO:0000256" key="4">
    <source>
        <dbReference type="PROSITE-ProRule" id="PRU00449"/>
    </source>
</evidence>
<keyword evidence="3" id="KW-0862">Zinc</keyword>
<evidence type="ECO:0000313" key="7">
    <source>
        <dbReference type="Proteomes" id="UP000054564"/>
    </source>
</evidence>
<dbReference type="Proteomes" id="UP000054564">
    <property type="component" value="Unassembled WGS sequence"/>
</dbReference>
<dbReference type="Gene3D" id="4.10.1110.10">
    <property type="entry name" value="AN1-like Zinc finger"/>
    <property type="match status" value="1"/>
</dbReference>
<reference evidence="7" key="1">
    <citation type="submission" date="2014-03" db="EMBL/GenBank/DDBJ databases">
        <title>The Genome Sequence of Puccinia striiformis f. sp. tritici PST-78.</title>
        <authorList>
            <consortium name="The Broad Institute Genome Sequencing Platform"/>
            <person name="Cuomo C."/>
            <person name="Hulbert S."/>
            <person name="Chen X."/>
            <person name="Walker B."/>
            <person name="Young S.K."/>
            <person name="Zeng Q."/>
            <person name="Gargeya S."/>
            <person name="Fitzgerald M."/>
            <person name="Haas B."/>
            <person name="Abouelleil A."/>
            <person name="Alvarado L."/>
            <person name="Arachchi H.M."/>
            <person name="Berlin A.M."/>
            <person name="Chapman S.B."/>
            <person name="Goldberg J."/>
            <person name="Griggs A."/>
            <person name="Gujja S."/>
            <person name="Hansen M."/>
            <person name="Howarth C."/>
            <person name="Imamovic A."/>
            <person name="Larimer J."/>
            <person name="McCowan C."/>
            <person name="Montmayeur A."/>
            <person name="Murphy C."/>
            <person name="Neiman D."/>
            <person name="Pearson M."/>
            <person name="Priest M."/>
            <person name="Roberts A."/>
            <person name="Saif S."/>
            <person name="Shea T."/>
            <person name="Sisk P."/>
            <person name="Sykes S."/>
            <person name="Wortman J."/>
            <person name="Nusbaum C."/>
            <person name="Birren B."/>
        </authorList>
    </citation>
    <scope>NUCLEOTIDE SEQUENCE [LARGE SCALE GENOMIC DNA]</scope>
    <source>
        <strain evidence="7">race PST-78</strain>
    </source>
</reference>
<dbReference type="EMBL" id="AJIL01000076">
    <property type="protein sequence ID" value="KNE96887.1"/>
    <property type="molecule type" value="Genomic_DNA"/>
</dbReference>
<proteinExistence type="predicted"/>
<evidence type="ECO:0000256" key="1">
    <source>
        <dbReference type="ARBA" id="ARBA00022723"/>
    </source>
</evidence>
<evidence type="ECO:0000313" key="6">
    <source>
        <dbReference type="EMBL" id="KNE96887.1"/>
    </source>
</evidence>
<accession>A0A0L0VC52</accession>
<keyword evidence="2 4" id="KW-0863">Zinc-finger</keyword>
<dbReference type="InterPro" id="IPR000058">
    <property type="entry name" value="Znf_AN1"/>
</dbReference>
<dbReference type="PANTHER" id="PTHR14677">
    <property type="entry name" value="ARSENITE INDUCUBLE RNA ASSOCIATED PROTEIN AIP-1-RELATED"/>
    <property type="match status" value="1"/>
</dbReference>
<dbReference type="OrthoDB" id="431929at2759"/>
<evidence type="ECO:0000259" key="5">
    <source>
        <dbReference type="PROSITE" id="PS51039"/>
    </source>
</evidence>
<name>A0A0L0VC52_9BASI</name>
<dbReference type="Pfam" id="PF01428">
    <property type="entry name" value="zf-AN1"/>
    <property type="match status" value="1"/>
</dbReference>
<comment type="caution">
    <text evidence="6">The sequence shown here is derived from an EMBL/GenBank/DDBJ whole genome shotgun (WGS) entry which is preliminary data.</text>
</comment>
<organism evidence="6 7">
    <name type="scientific">Puccinia striiformis f. sp. tritici PST-78</name>
    <dbReference type="NCBI Taxonomy" id="1165861"/>
    <lineage>
        <taxon>Eukaryota</taxon>
        <taxon>Fungi</taxon>
        <taxon>Dikarya</taxon>
        <taxon>Basidiomycota</taxon>
        <taxon>Pucciniomycotina</taxon>
        <taxon>Pucciniomycetes</taxon>
        <taxon>Pucciniales</taxon>
        <taxon>Pucciniaceae</taxon>
        <taxon>Puccinia</taxon>
    </lineage>
</organism>
<dbReference type="InterPro" id="IPR035896">
    <property type="entry name" value="AN1-like_Znf"/>
</dbReference>
<evidence type="ECO:0000256" key="3">
    <source>
        <dbReference type="ARBA" id="ARBA00022833"/>
    </source>
</evidence>
<feature type="domain" description="AN1-type" evidence="5">
    <location>
        <begin position="16"/>
        <end position="64"/>
    </location>
</feature>
<dbReference type="AlphaFoldDB" id="A0A0L0VC52"/>
<dbReference type="GO" id="GO:0008270">
    <property type="term" value="F:zinc ion binding"/>
    <property type="evidence" value="ECO:0007669"/>
    <property type="project" value="UniProtKB-KW"/>
</dbReference>
<evidence type="ECO:0000256" key="2">
    <source>
        <dbReference type="ARBA" id="ARBA00022771"/>
    </source>
</evidence>
<dbReference type="PANTHER" id="PTHR14677:SF40">
    <property type="entry name" value="CDC48-ASSOCIATED UBIQUITIN-LIKE_ZINC FINGER PROTEIN 1"/>
    <property type="match status" value="1"/>
</dbReference>
<dbReference type="SUPFAM" id="SSF118310">
    <property type="entry name" value="AN1-like Zinc finger"/>
    <property type="match status" value="1"/>
</dbReference>